<dbReference type="GO" id="GO:0006508">
    <property type="term" value="P:proteolysis"/>
    <property type="evidence" value="ECO:0007669"/>
    <property type="project" value="InterPro"/>
</dbReference>
<accession>A0A9W8RM15</accession>
<dbReference type="InterPro" id="IPR001461">
    <property type="entry name" value="Aspartic_peptidase_A1"/>
</dbReference>
<dbReference type="OrthoDB" id="771136at2759"/>
<keyword evidence="6" id="KW-1185">Reference proteome</keyword>
<organism evidence="5 6">
    <name type="scientific">Fusarium torreyae</name>
    <dbReference type="NCBI Taxonomy" id="1237075"/>
    <lineage>
        <taxon>Eukaryota</taxon>
        <taxon>Fungi</taxon>
        <taxon>Dikarya</taxon>
        <taxon>Ascomycota</taxon>
        <taxon>Pezizomycotina</taxon>
        <taxon>Sordariomycetes</taxon>
        <taxon>Hypocreomycetidae</taxon>
        <taxon>Hypocreales</taxon>
        <taxon>Nectriaceae</taxon>
        <taxon>Fusarium</taxon>
    </lineage>
</organism>
<dbReference type="PANTHER" id="PTHR47966:SF68">
    <property type="entry name" value="PEPTIDASE A1 DOMAIN-CONTAINING PROTEIN"/>
    <property type="match status" value="1"/>
</dbReference>
<dbReference type="AlphaFoldDB" id="A0A9W8RM15"/>
<dbReference type="SUPFAM" id="SSF50630">
    <property type="entry name" value="Acid proteases"/>
    <property type="match status" value="1"/>
</dbReference>
<dbReference type="GO" id="GO:0004190">
    <property type="term" value="F:aspartic-type endopeptidase activity"/>
    <property type="evidence" value="ECO:0007669"/>
    <property type="project" value="InterPro"/>
</dbReference>
<dbReference type="CDD" id="cd05471">
    <property type="entry name" value="pepsin_like"/>
    <property type="match status" value="1"/>
</dbReference>
<dbReference type="EMBL" id="JAOQAZ010000036">
    <property type="protein sequence ID" value="KAJ4248482.1"/>
    <property type="molecule type" value="Genomic_DNA"/>
</dbReference>
<dbReference type="PANTHER" id="PTHR47966">
    <property type="entry name" value="BETA-SITE APP-CLEAVING ENZYME, ISOFORM A-RELATED"/>
    <property type="match status" value="1"/>
</dbReference>
<evidence type="ECO:0000259" key="4">
    <source>
        <dbReference type="PROSITE" id="PS51767"/>
    </source>
</evidence>
<dbReference type="Pfam" id="PF00026">
    <property type="entry name" value="Asp"/>
    <property type="match status" value="1"/>
</dbReference>
<feature type="chain" id="PRO_5040916739" description="Peptidase A1 domain-containing protein" evidence="3">
    <location>
        <begin position="26"/>
        <end position="389"/>
    </location>
</feature>
<evidence type="ECO:0000256" key="2">
    <source>
        <dbReference type="PIRSR" id="PIRSR601461-1"/>
    </source>
</evidence>
<dbReference type="InterPro" id="IPR021109">
    <property type="entry name" value="Peptidase_aspartic_dom_sf"/>
</dbReference>
<evidence type="ECO:0000256" key="3">
    <source>
        <dbReference type="SAM" id="SignalP"/>
    </source>
</evidence>
<dbReference type="InterPro" id="IPR034164">
    <property type="entry name" value="Pepsin-like_dom"/>
</dbReference>
<keyword evidence="3" id="KW-0732">Signal</keyword>
<evidence type="ECO:0000313" key="5">
    <source>
        <dbReference type="EMBL" id="KAJ4248482.1"/>
    </source>
</evidence>
<feature type="signal peptide" evidence="3">
    <location>
        <begin position="1"/>
        <end position="25"/>
    </location>
</feature>
<dbReference type="Proteomes" id="UP001152049">
    <property type="component" value="Unassembled WGS sequence"/>
</dbReference>
<dbReference type="InterPro" id="IPR033121">
    <property type="entry name" value="PEPTIDASE_A1"/>
</dbReference>
<feature type="active site" evidence="2">
    <location>
        <position position="260"/>
    </location>
</feature>
<dbReference type="Gene3D" id="2.40.70.10">
    <property type="entry name" value="Acid Proteases"/>
    <property type="match status" value="2"/>
</dbReference>
<comment type="caution">
    <text evidence="5">The sequence shown here is derived from an EMBL/GenBank/DDBJ whole genome shotgun (WGS) entry which is preliminary data.</text>
</comment>
<gene>
    <name evidence="5" type="ORF">NW762_012820</name>
</gene>
<dbReference type="PRINTS" id="PR00792">
    <property type="entry name" value="PEPSIN"/>
</dbReference>
<evidence type="ECO:0000256" key="1">
    <source>
        <dbReference type="ARBA" id="ARBA00007447"/>
    </source>
</evidence>
<name>A0A9W8RM15_9HYPO</name>
<proteinExistence type="inferred from homology"/>
<evidence type="ECO:0000313" key="6">
    <source>
        <dbReference type="Proteomes" id="UP001152049"/>
    </source>
</evidence>
<comment type="similarity">
    <text evidence="1">Belongs to the peptidase A1 family.</text>
</comment>
<sequence>MAVGTFTRVASAVLAGSSLLGAASAAVLDLPVIIQDGYKLVEVAVGKPAHNYRLLFDTGSATTWIIDSDCAKTCSHIDRGNRTGYNVDASSTGKLTGQDASIDYLGGRVAGLTVEELFSADGVTFNASFLAANESNWSSLPAHGFMGLAFNSIADGGAMPLFESLMAEKLVDEPRFGIYYARNEGDSTGGVAGKGLLTLGGSKEETYVDGDLATIQLTQGNGDYDVWRSVMHSTTGSRKAKNGTQIKTNVDLSWSNVVFDTGASGISLPADKIEEVYQSIGMNWTAIIGGEHIPLCSEFTDDWSMSFEVGFYGDTRTLTLTGDQLALPGFANREDGCWPPFDDSGSDGFALVGTRLLRNFYTVWNYGAFPKEGEFISPTLSFGKLKAGY</sequence>
<dbReference type="GO" id="GO:0000324">
    <property type="term" value="C:fungal-type vacuole"/>
    <property type="evidence" value="ECO:0007669"/>
    <property type="project" value="TreeGrafter"/>
</dbReference>
<reference evidence="5" key="1">
    <citation type="submission" date="2022-09" db="EMBL/GenBank/DDBJ databases">
        <title>Fusarium specimens isolated from Avocado Roots.</title>
        <authorList>
            <person name="Stajich J."/>
            <person name="Roper C."/>
            <person name="Heimlech-Rivalta G."/>
        </authorList>
    </citation>
    <scope>NUCLEOTIDE SEQUENCE</scope>
    <source>
        <strain evidence="5">CF00136</strain>
    </source>
</reference>
<feature type="active site" evidence="2">
    <location>
        <position position="57"/>
    </location>
</feature>
<feature type="domain" description="Peptidase A1" evidence="4">
    <location>
        <begin position="39"/>
        <end position="379"/>
    </location>
</feature>
<dbReference type="PROSITE" id="PS51767">
    <property type="entry name" value="PEPTIDASE_A1"/>
    <property type="match status" value="1"/>
</dbReference>
<protein>
    <recommendedName>
        <fullName evidence="4">Peptidase A1 domain-containing protein</fullName>
    </recommendedName>
</protein>